<proteinExistence type="predicted"/>
<feature type="transmembrane region" description="Helical" evidence="1">
    <location>
        <begin position="32"/>
        <end position="49"/>
    </location>
</feature>
<sequence length="118" mass="14813">MCKSFLGILFSFFNYLTTIFTVNHTITQHVCVFMIFLFSLFFFFLIKIFNLKLRKFFSHMIFLKKRFRCLLNCFRFVRIYFFSLSTIKFFYFMERLYDMNFFLPFLCHLRKHIRDTRV</sequence>
<protein>
    <submittedName>
        <fullName evidence="2">Uncharacterized protein</fullName>
    </submittedName>
</protein>
<accession>A0ABQ9FRP9</accession>
<dbReference type="EMBL" id="JARBDR010000141">
    <property type="protein sequence ID" value="KAJ8319910.1"/>
    <property type="molecule type" value="Genomic_DNA"/>
</dbReference>
<evidence type="ECO:0000313" key="3">
    <source>
        <dbReference type="Proteomes" id="UP001217089"/>
    </source>
</evidence>
<keyword evidence="1" id="KW-1133">Transmembrane helix</keyword>
<organism evidence="2 3">
    <name type="scientific">Tegillarca granosa</name>
    <name type="common">Malaysian cockle</name>
    <name type="synonym">Anadara granosa</name>
    <dbReference type="NCBI Taxonomy" id="220873"/>
    <lineage>
        <taxon>Eukaryota</taxon>
        <taxon>Metazoa</taxon>
        <taxon>Spiralia</taxon>
        <taxon>Lophotrochozoa</taxon>
        <taxon>Mollusca</taxon>
        <taxon>Bivalvia</taxon>
        <taxon>Autobranchia</taxon>
        <taxon>Pteriomorphia</taxon>
        <taxon>Arcoida</taxon>
        <taxon>Arcoidea</taxon>
        <taxon>Arcidae</taxon>
        <taxon>Tegillarca</taxon>
    </lineage>
</organism>
<reference evidence="2 3" key="1">
    <citation type="submission" date="2022-12" db="EMBL/GenBank/DDBJ databases">
        <title>Chromosome-level genome of Tegillarca granosa.</title>
        <authorList>
            <person name="Kim J."/>
        </authorList>
    </citation>
    <scope>NUCLEOTIDE SEQUENCE [LARGE SCALE GENOMIC DNA]</scope>
    <source>
        <strain evidence="2">Teg-2019</strain>
        <tissue evidence="2">Adductor muscle</tissue>
    </source>
</reference>
<gene>
    <name evidence="2" type="ORF">KUTeg_001497</name>
</gene>
<dbReference type="Proteomes" id="UP001217089">
    <property type="component" value="Unassembled WGS sequence"/>
</dbReference>
<keyword evidence="3" id="KW-1185">Reference proteome</keyword>
<name>A0ABQ9FRP9_TEGGR</name>
<evidence type="ECO:0000256" key="1">
    <source>
        <dbReference type="SAM" id="Phobius"/>
    </source>
</evidence>
<feature type="transmembrane region" description="Helical" evidence="1">
    <location>
        <begin position="5"/>
        <end position="26"/>
    </location>
</feature>
<keyword evidence="1" id="KW-0812">Transmembrane</keyword>
<feature type="transmembrane region" description="Helical" evidence="1">
    <location>
        <begin position="69"/>
        <end position="93"/>
    </location>
</feature>
<evidence type="ECO:0000313" key="2">
    <source>
        <dbReference type="EMBL" id="KAJ8319910.1"/>
    </source>
</evidence>
<comment type="caution">
    <text evidence="2">The sequence shown here is derived from an EMBL/GenBank/DDBJ whole genome shotgun (WGS) entry which is preliminary data.</text>
</comment>
<keyword evidence="1" id="KW-0472">Membrane</keyword>